<keyword evidence="3" id="KW-1185">Reference proteome</keyword>
<accession>A0ABR4Q1G7</accession>
<reference evidence="2 3" key="1">
    <citation type="journal article" date="2022" name="Front. Cell. Infect. Microbiol.">
        <title>The Genomes of Two Strains of Taenia crassiceps the Animal Model for the Study of Human Cysticercosis.</title>
        <authorList>
            <person name="Bobes R.J."/>
            <person name="Estrada K."/>
            <person name="Rios-Valencia D.G."/>
            <person name="Calderon-Gallegos A."/>
            <person name="de la Torre P."/>
            <person name="Carrero J.C."/>
            <person name="Sanchez-Flores A."/>
            <person name="Laclette J.P."/>
        </authorList>
    </citation>
    <scope>NUCLEOTIDE SEQUENCE [LARGE SCALE GENOMIC DNA]</scope>
    <source>
        <strain evidence="2">WFUcys</strain>
    </source>
</reference>
<protein>
    <submittedName>
        <fullName evidence="2">Uncharacterized protein</fullName>
    </submittedName>
</protein>
<proteinExistence type="predicted"/>
<sequence>MLLFRPACSLQNGKGVGLLTWLAGQSTSLKKNMVNHVIGSRSNKQISFLVAVAAAVVLYIHTFVGCLMLTYVMSTFTCIGALDCYVNTPLECLLTRLFVSGNCAISSAVASATLLFGRSGGGDGSGSSVGLVESHLM</sequence>
<organism evidence="2 3">
    <name type="scientific">Taenia crassiceps</name>
    <dbReference type="NCBI Taxonomy" id="6207"/>
    <lineage>
        <taxon>Eukaryota</taxon>
        <taxon>Metazoa</taxon>
        <taxon>Spiralia</taxon>
        <taxon>Lophotrochozoa</taxon>
        <taxon>Platyhelminthes</taxon>
        <taxon>Cestoda</taxon>
        <taxon>Eucestoda</taxon>
        <taxon>Cyclophyllidea</taxon>
        <taxon>Taeniidae</taxon>
        <taxon>Taenia</taxon>
    </lineage>
</organism>
<feature type="transmembrane region" description="Helical" evidence="1">
    <location>
        <begin position="48"/>
        <end position="73"/>
    </location>
</feature>
<feature type="transmembrane region" description="Helical" evidence="1">
    <location>
        <begin position="93"/>
        <end position="116"/>
    </location>
</feature>
<evidence type="ECO:0000256" key="1">
    <source>
        <dbReference type="SAM" id="Phobius"/>
    </source>
</evidence>
<dbReference type="Proteomes" id="UP001651158">
    <property type="component" value="Unassembled WGS sequence"/>
</dbReference>
<evidence type="ECO:0000313" key="3">
    <source>
        <dbReference type="Proteomes" id="UP001651158"/>
    </source>
</evidence>
<keyword evidence="1" id="KW-1133">Transmembrane helix</keyword>
<evidence type="ECO:0000313" key="2">
    <source>
        <dbReference type="EMBL" id="KAL5103516.1"/>
    </source>
</evidence>
<keyword evidence="1" id="KW-0472">Membrane</keyword>
<comment type="caution">
    <text evidence="2">The sequence shown here is derived from an EMBL/GenBank/DDBJ whole genome shotgun (WGS) entry which is preliminary data.</text>
</comment>
<dbReference type="EMBL" id="JAKROA010000017">
    <property type="protein sequence ID" value="KAL5103516.1"/>
    <property type="molecule type" value="Genomic_DNA"/>
</dbReference>
<keyword evidence="1" id="KW-0812">Transmembrane</keyword>
<name>A0ABR4Q1G7_9CEST</name>
<gene>
    <name evidence="2" type="ORF">TcWFU_003830</name>
</gene>